<dbReference type="GO" id="GO:0005737">
    <property type="term" value="C:cytoplasm"/>
    <property type="evidence" value="ECO:0007669"/>
    <property type="project" value="UniProtKB-SubCell"/>
</dbReference>
<organism evidence="10 11">
    <name type="scientific">Schwartzia succinivorans DSM 10502</name>
    <dbReference type="NCBI Taxonomy" id="1123243"/>
    <lineage>
        <taxon>Bacteria</taxon>
        <taxon>Bacillati</taxon>
        <taxon>Bacillota</taxon>
        <taxon>Negativicutes</taxon>
        <taxon>Selenomonadales</taxon>
        <taxon>Selenomonadaceae</taxon>
        <taxon>Schwartzia</taxon>
    </lineage>
</organism>
<evidence type="ECO:0000256" key="2">
    <source>
        <dbReference type="ARBA" id="ARBA00022500"/>
    </source>
</evidence>
<comment type="function">
    <text evidence="5">Involved in chemotaxis. Part of a chemotaxis signal transduction system that modulates chemotaxis in response to various stimuli. Catalyzes the demethylation of specific methylglutamate residues introduced into the chemoreceptors (methyl-accepting chemotaxis proteins or MCP) by CheR. Also mediates the irreversible deamidation of specific glutamine residues to glutamic acid.</text>
</comment>
<dbReference type="SUPFAM" id="SSF52172">
    <property type="entry name" value="CheY-like"/>
    <property type="match status" value="1"/>
</dbReference>
<dbReference type="HAMAP" id="MF_00099">
    <property type="entry name" value="CheB_chemtxs"/>
    <property type="match status" value="1"/>
</dbReference>
<dbReference type="PANTHER" id="PTHR42872">
    <property type="entry name" value="PROTEIN-GLUTAMATE METHYLESTERASE/PROTEIN-GLUTAMINE GLUTAMINASE"/>
    <property type="match status" value="1"/>
</dbReference>
<comment type="PTM">
    <text evidence="5">Phosphorylated by CheA. Phosphorylation of the N-terminal regulatory domain activates the methylesterase activity.</text>
</comment>
<feature type="modified residue" description="4-aspartylphosphate" evidence="5 7">
    <location>
        <position position="54"/>
    </location>
</feature>
<dbReference type="EC" id="3.1.1.61" evidence="5"/>
<comment type="subcellular location">
    <subcellularLocation>
        <location evidence="5">Cytoplasm</location>
    </subcellularLocation>
</comment>
<dbReference type="CDD" id="cd17541">
    <property type="entry name" value="REC_CheB-like"/>
    <property type="match status" value="1"/>
</dbReference>
<dbReference type="GO" id="GO:0008984">
    <property type="term" value="F:protein-glutamate methylesterase activity"/>
    <property type="evidence" value="ECO:0007669"/>
    <property type="project" value="UniProtKB-UniRule"/>
</dbReference>
<feature type="active site" evidence="5 6">
    <location>
        <position position="330"/>
    </location>
</feature>
<evidence type="ECO:0000256" key="3">
    <source>
        <dbReference type="ARBA" id="ARBA00022801"/>
    </source>
</evidence>
<feature type="domain" description="Response regulatory" evidence="8">
    <location>
        <begin position="3"/>
        <end position="120"/>
    </location>
</feature>
<keyword evidence="1 5" id="KW-0963">Cytoplasm</keyword>
<dbReference type="PANTHER" id="PTHR42872:SF6">
    <property type="entry name" value="PROTEIN-GLUTAMATE METHYLESTERASE_PROTEIN-GLUTAMINE GLUTAMINASE"/>
    <property type="match status" value="1"/>
</dbReference>
<evidence type="ECO:0000256" key="4">
    <source>
        <dbReference type="ARBA" id="ARBA00048267"/>
    </source>
</evidence>
<dbReference type="SMART" id="SM00448">
    <property type="entry name" value="REC"/>
    <property type="match status" value="1"/>
</dbReference>
<dbReference type="GO" id="GO:0006935">
    <property type="term" value="P:chemotaxis"/>
    <property type="evidence" value="ECO:0007669"/>
    <property type="project" value="UniProtKB-UniRule"/>
</dbReference>
<dbReference type="AlphaFoldDB" id="A0A1M4TEV5"/>
<dbReference type="CDD" id="cd16432">
    <property type="entry name" value="CheB_Rec"/>
    <property type="match status" value="1"/>
</dbReference>
<evidence type="ECO:0000256" key="1">
    <source>
        <dbReference type="ARBA" id="ARBA00022490"/>
    </source>
</evidence>
<dbReference type="InterPro" id="IPR000673">
    <property type="entry name" value="Sig_transdc_resp-reg_Me-estase"/>
</dbReference>
<name>A0A1M4TEV5_9FIRM</name>
<dbReference type="InterPro" id="IPR011006">
    <property type="entry name" value="CheY-like_superfamily"/>
</dbReference>
<dbReference type="GO" id="GO:0050568">
    <property type="term" value="F:protein-glutamine glutaminase activity"/>
    <property type="evidence" value="ECO:0007669"/>
    <property type="project" value="UniProtKB-UniRule"/>
</dbReference>
<dbReference type="Proteomes" id="UP000184404">
    <property type="component" value="Unassembled WGS sequence"/>
</dbReference>
<sequence>MIRVLVADDSAFMRMVLSDMFKKQSDFELVDTARNGKDAIEKVKKYNPDLLTMDINMPVMDGLQALKIIMKECPLPVVMCSSMTKEGADATIQALALGAVDFINKTGGSVSAIDTIETEILTKCRAAASTKIKSRPGMSAASGAKTFGETPRPVMSRRVDIPVRKPVFTPRQAQPAAQEQPIKRAAPVMGVRTGSSDGRNKIVVLGTSTGGPKALQVVVAGLPKDLPCGVLIVQHMPPGFTKSLAERLNEICQISVKEAENHDIIEAGHVYIAPGNYHMTVVPCQQGREIVLNQDPPLGTLRPAADVLFKSAVRFGSDVVSVILTGMGQDGAVGMKEIKQAGGYIIAEHESTCVVYGMPKAVVDQGIADEVLPLTEIASAIVRAVKH</sequence>
<comment type="domain">
    <text evidence="5">Contains a C-terminal catalytic domain, and an N-terminal region which modulates catalytic activity.</text>
</comment>
<dbReference type="Gene3D" id="3.40.50.2300">
    <property type="match status" value="1"/>
</dbReference>
<feature type="active site" evidence="5 6">
    <location>
        <position position="208"/>
    </location>
</feature>
<comment type="similarity">
    <text evidence="5">Belongs to the CheB family.</text>
</comment>
<accession>A0A1M4TEV5</accession>
<keyword evidence="11" id="KW-1185">Reference proteome</keyword>
<dbReference type="SUPFAM" id="SSF52738">
    <property type="entry name" value="Methylesterase CheB, C-terminal domain"/>
    <property type="match status" value="1"/>
</dbReference>
<comment type="catalytic activity">
    <reaction evidence="4 5">
        <text>[protein]-L-glutamate 5-O-methyl ester + H2O = L-glutamyl-[protein] + methanol + H(+)</text>
        <dbReference type="Rhea" id="RHEA:23236"/>
        <dbReference type="Rhea" id="RHEA-COMP:10208"/>
        <dbReference type="Rhea" id="RHEA-COMP:10311"/>
        <dbReference type="ChEBI" id="CHEBI:15377"/>
        <dbReference type="ChEBI" id="CHEBI:15378"/>
        <dbReference type="ChEBI" id="CHEBI:17790"/>
        <dbReference type="ChEBI" id="CHEBI:29973"/>
        <dbReference type="ChEBI" id="CHEBI:82795"/>
        <dbReference type="EC" id="3.1.1.61"/>
    </reaction>
</comment>
<feature type="domain" description="CheB-type methylesterase" evidence="9">
    <location>
        <begin position="193"/>
        <end position="387"/>
    </location>
</feature>
<dbReference type="GO" id="GO:0000156">
    <property type="term" value="F:phosphorelay response regulator activity"/>
    <property type="evidence" value="ECO:0007669"/>
    <property type="project" value="InterPro"/>
</dbReference>
<reference evidence="10 11" key="1">
    <citation type="submission" date="2016-11" db="EMBL/GenBank/DDBJ databases">
        <authorList>
            <person name="Jaros S."/>
            <person name="Januszkiewicz K."/>
            <person name="Wedrychowicz H."/>
        </authorList>
    </citation>
    <scope>NUCLEOTIDE SEQUENCE [LARGE SCALE GENOMIC DNA]</scope>
    <source>
        <strain evidence="10 11">DSM 10502</strain>
    </source>
</reference>
<protein>
    <recommendedName>
        <fullName evidence="5">Protein-glutamate methylesterase/protein-glutamine glutaminase</fullName>
        <ecNumber evidence="5">3.1.1.61</ecNumber>
        <ecNumber evidence="5">3.5.1.44</ecNumber>
    </recommendedName>
</protein>
<keyword evidence="2 5" id="KW-0145">Chemotaxis</keyword>
<gene>
    <name evidence="5" type="primary">cheB</name>
    <name evidence="10" type="ORF">SAMN02745190_00458</name>
</gene>
<evidence type="ECO:0000256" key="6">
    <source>
        <dbReference type="PROSITE-ProRule" id="PRU00050"/>
    </source>
</evidence>
<dbReference type="Pfam" id="PF00072">
    <property type="entry name" value="Response_reg"/>
    <property type="match status" value="1"/>
</dbReference>
<evidence type="ECO:0000256" key="7">
    <source>
        <dbReference type="PROSITE-ProRule" id="PRU00169"/>
    </source>
</evidence>
<dbReference type="InterPro" id="IPR035909">
    <property type="entry name" value="CheB_C"/>
</dbReference>
<dbReference type="EMBL" id="FQUG01000002">
    <property type="protein sequence ID" value="SHE42983.1"/>
    <property type="molecule type" value="Genomic_DNA"/>
</dbReference>
<evidence type="ECO:0000259" key="9">
    <source>
        <dbReference type="PROSITE" id="PS50122"/>
    </source>
</evidence>
<dbReference type="PROSITE" id="PS50110">
    <property type="entry name" value="RESPONSE_REGULATORY"/>
    <property type="match status" value="1"/>
</dbReference>
<dbReference type="Gene3D" id="3.40.50.180">
    <property type="entry name" value="Methylesterase CheB, C-terminal domain"/>
    <property type="match status" value="1"/>
</dbReference>
<dbReference type="InterPro" id="IPR008248">
    <property type="entry name" value="CheB-like"/>
</dbReference>
<proteinExistence type="inferred from homology"/>
<dbReference type="EC" id="3.5.1.44" evidence="5"/>
<feature type="active site" evidence="5 6">
    <location>
        <position position="235"/>
    </location>
</feature>
<dbReference type="NCBIfam" id="NF001965">
    <property type="entry name" value="PRK00742.1"/>
    <property type="match status" value="1"/>
</dbReference>
<evidence type="ECO:0000313" key="11">
    <source>
        <dbReference type="Proteomes" id="UP000184404"/>
    </source>
</evidence>
<comment type="catalytic activity">
    <reaction evidence="5">
        <text>L-glutaminyl-[protein] + H2O = L-glutamyl-[protein] + NH4(+)</text>
        <dbReference type="Rhea" id="RHEA:16441"/>
        <dbReference type="Rhea" id="RHEA-COMP:10207"/>
        <dbReference type="Rhea" id="RHEA-COMP:10208"/>
        <dbReference type="ChEBI" id="CHEBI:15377"/>
        <dbReference type="ChEBI" id="CHEBI:28938"/>
        <dbReference type="ChEBI" id="CHEBI:29973"/>
        <dbReference type="ChEBI" id="CHEBI:30011"/>
        <dbReference type="EC" id="3.5.1.44"/>
    </reaction>
</comment>
<dbReference type="InterPro" id="IPR001789">
    <property type="entry name" value="Sig_transdc_resp-reg_receiver"/>
</dbReference>
<keyword evidence="5 7" id="KW-0597">Phosphoprotein</keyword>
<dbReference type="PIRSF" id="PIRSF000876">
    <property type="entry name" value="RR_chemtxs_CheB"/>
    <property type="match status" value="1"/>
</dbReference>
<dbReference type="STRING" id="1123243.SAMN02745190_00458"/>
<evidence type="ECO:0000313" key="10">
    <source>
        <dbReference type="EMBL" id="SHE42983.1"/>
    </source>
</evidence>
<evidence type="ECO:0000256" key="5">
    <source>
        <dbReference type="HAMAP-Rule" id="MF_00099"/>
    </source>
</evidence>
<dbReference type="RefSeq" id="WP_072934548.1">
    <property type="nucleotide sequence ID" value="NZ_FQUG01000002.1"/>
</dbReference>
<evidence type="ECO:0000259" key="8">
    <source>
        <dbReference type="PROSITE" id="PS50110"/>
    </source>
</evidence>
<dbReference type="Pfam" id="PF01339">
    <property type="entry name" value="CheB_methylest"/>
    <property type="match status" value="1"/>
</dbReference>
<keyword evidence="3 5" id="KW-0378">Hydrolase</keyword>
<dbReference type="PROSITE" id="PS50122">
    <property type="entry name" value="CHEB"/>
    <property type="match status" value="1"/>
</dbReference>
<dbReference type="OrthoDB" id="9793421at2"/>